<dbReference type="Pfam" id="PF08843">
    <property type="entry name" value="AbiEii"/>
    <property type="match status" value="1"/>
</dbReference>
<proteinExistence type="predicted"/>
<sequence>MALSRYYTIEKHTDMLKWNTVSDILRDSLLTLMQAKELQDFRLVGGTALSLYLGHRMSVDIDLFTDAPYGSVDFDIIEIYLRNTFKYVEGDFGMIPGMGKSYLIGTDKESVIKLDVYYSMDPFFQPFIEAENIRMASIEEIIVMKVDVIQRGGRKKDFWDLHELLGKFSVESMIDLHKQRFEWTHEPDLILANFTNFESADNDFDPVCRKNKEWIFIKEDLIEAIG</sequence>
<evidence type="ECO:0000313" key="2">
    <source>
        <dbReference type="Proteomes" id="UP000249754"/>
    </source>
</evidence>
<reference evidence="1 2" key="1">
    <citation type="submission" date="2018-06" db="EMBL/GenBank/DDBJ databases">
        <title>Genomic Encyclopedia of Archaeal and Bacterial Type Strains, Phase II (KMG-II): from individual species to whole genera.</title>
        <authorList>
            <person name="Goeker M."/>
        </authorList>
    </citation>
    <scope>NUCLEOTIDE SEQUENCE [LARGE SCALE GENOMIC DNA]</scope>
    <source>
        <strain evidence="1 2">DSM 14825</strain>
    </source>
</reference>
<name>A0A327T4B5_9SPHI</name>
<comment type="caution">
    <text evidence="1">The sequence shown here is derived from an EMBL/GenBank/DDBJ whole genome shotgun (WGS) entry which is preliminary data.</text>
</comment>
<keyword evidence="1" id="KW-0808">Transferase</keyword>
<protein>
    <submittedName>
        <fullName evidence="1">Nucleotidyltransferase AbiEii toxin of type IV toxin-antitoxin system</fullName>
    </submittedName>
</protein>
<dbReference type="EMBL" id="QLLR01000002">
    <property type="protein sequence ID" value="RAJ35712.1"/>
    <property type="molecule type" value="Genomic_DNA"/>
</dbReference>
<evidence type="ECO:0000313" key="1">
    <source>
        <dbReference type="EMBL" id="RAJ35712.1"/>
    </source>
</evidence>
<dbReference type="InterPro" id="IPR014942">
    <property type="entry name" value="AbiEii"/>
</dbReference>
<gene>
    <name evidence="1" type="ORF">LY11_00959</name>
</gene>
<dbReference type="GO" id="GO:0016740">
    <property type="term" value="F:transferase activity"/>
    <property type="evidence" value="ECO:0007669"/>
    <property type="project" value="UniProtKB-KW"/>
</dbReference>
<dbReference type="Proteomes" id="UP000249754">
    <property type="component" value="Unassembled WGS sequence"/>
</dbReference>
<organism evidence="1 2">
    <name type="scientific">Pedobacter cryoconitis</name>
    <dbReference type="NCBI Taxonomy" id="188932"/>
    <lineage>
        <taxon>Bacteria</taxon>
        <taxon>Pseudomonadati</taxon>
        <taxon>Bacteroidota</taxon>
        <taxon>Sphingobacteriia</taxon>
        <taxon>Sphingobacteriales</taxon>
        <taxon>Sphingobacteriaceae</taxon>
        <taxon>Pedobacter</taxon>
    </lineage>
</organism>
<dbReference type="AlphaFoldDB" id="A0A327T4B5"/>
<accession>A0A327T4B5</accession>